<dbReference type="Pfam" id="PF00169">
    <property type="entry name" value="PH"/>
    <property type="match status" value="2"/>
</dbReference>
<feature type="domain" description="PH" evidence="3">
    <location>
        <begin position="2108"/>
        <end position="2253"/>
    </location>
</feature>
<feature type="compositionally biased region" description="Pro residues" evidence="2">
    <location>
        <begin position="826"/>
        <end position="836"/>
    </location>
</feature>
<feature type="domain" description="PH" evidence="3">
    <location>
        <begin position="472"/>
        <end position="577"/>
    </location>
</feature>
<dbReference type="SMART" id="SM00233">
    <property type="entry name" value="PH"/>
    <property type="match status" value="11"/>
</dbReference>
<name>A0A8K1FH30_PYTOL</name>
<feature type="region of interest" description="Disordered" evidence="2">
    <location>
        <begin position="821"/>
        <end position="848"/>
    </location>
</feature>
<reference evidence="4" key="1">
    <citation type="submission" date="2019-03" db="EMBL/GenBank/DDBJ databases">
        <title>Long read genome sequence of the mycoparasitic Pythium oligandrum ATCC 38472 isolated from sugarbeet rhizosphere.</title>
        <authorList>
            <person name="Gaulin E."/>
        </authorList>
    </citation>
    <scope>NUCLEOTIDE SEQUENCE</scope>
    <source>
        <strain evidence="4">ATCC 38472_TT</strain>
    </source>
</reference>
<proteinExistence type="predicted"/>
<dbReference type="InterPro" id="IPR011993">
    <property type="entry name" value="PH-like_dom_sf"/>
</dbReference>
<feature type="domain" description="PH" evidence="3">
    <location>
        <begin position="927"/>
        <end position="1045"/>
    </location>
</feature>
<feature type="coiled-coil region" evidence="1">
    <location>
        <begin position="77"/>
        <end position="104"/>
    </location>
</feature>
<comment type="caution">
    <text evidence="4">The sequence shown here is derived from an EMBL/GenBank/DDBJ whole genome shotgun (WGS) entry which is preliminary data.</text>
</comment>
<dbReference type="PROSITE" id="PS50003">
    <property type="entry name" value="PH_DOMAIN"/>
    <property type="match status" value="9"/>
</dbReference>
<dbReference type="PANTHER" id="PTHR14336">
    <property type="entry name" value="TANDEM PH DOMAIN CONTAINING PROTEIN"/>
    <property type="match status" value="1"/>
</dbReference>
<evidence type="ECO:0000259" key="3">
    <source>
        <dbReference type="PROSITE" id="PS50003"/>
    </source>
</evidence>
<dbReference type="Gene3D" id="2.30.29.30">
    <property type="entry name" value="Pleckstrin-homology domain (PH domain)/Phosphotyrosine-binding domain (PTB)"/>
    <property type="match status" value="8"/>
</dbReference>
<gene>
    <name evidence="4" type="ORF">Poli38472_004396</name>
</gene>
<feature type="region of interest" description="Disordered" evidence="2">
    <location>
        <begin position="2304"/>
        <end position="2378"/>
    </location>
</feature>
<feature type="compositionally biased region" description="Acidic residues" evidence="2">
    <location>
        <begin position="175"/>
        <end position="190"/>
    </location>
</feature>
<accession>A0A8K1FH30</accession>
<dbReference type="InterPro" id="IPR001849">
    <property type="entry name" value="PH_domain"/>
</dbReference>
<feature type="region of interest" description="Disordered" evidence="2">
    <location>
        <begin position="174"/>
        <end position="206"/>
    </location>
</feature>
<feature type="region of interest" description="Disordered" evidence="2">
    <location>
        <begin position="968"/>
        <end position="990"/>
    </location>
</feature>
<protein>
    <recommendedName>
        <fullName evidence="3">PH domain-containing protein</fullName>
    </recommendedName>
</protein>
<feature type="domain" description="PH" evidence="3">
    <location>
        <begin position="301"/>
        <end position="404"/>
    </location>
</feature>
<organism evidence="4 5">
    <name type="scientific">Pythium oligandrum</name>
    <name type="common">Mycoparasitic fungus</name>
    <dbReference type="NCBI Taxonomy" id="41045"/>
    <lineage>
        <taxon>Eukaryota</taxon>
        <taxon>Sar</taxon>
        <taxon>Stramenopiles</taxon>
        <taxon>Oomycota</taxon>
        <taxon>Peronosporomycetes</taxon>
        <taxon>Pythiales</taxon>
        <taxon>Pythiaceae</taxon>
        <taxon>Pythium</taxon>
    </lineage>
</organism>
<dbReference type="CDD" id="cd00821">
    <property type="entry name" value="PH"/>
    <property type="match status" value="7"/>
</dbReference>
<keyword evidence="5" id="KW-1185">Reference proteome</keyword>
<feature type="compositionally biased region" description="Basic and acidic residues" evidence="2">
    <location>
        <begin position="2318"/>
        <end position="2331"/>
    </location>
</feature>
<evidence type="ECO:0000256" key="1">
    <source>
        <dbReference type="SAM" id="Coils"/>
    </source>
</evidence>
<feature type="domain" description="PH" evidence="3">
    <location>
        <begin position="1140"/>
        <end position="1242"/>
    </location>
</feature>
<evidence type="ECO:0000313" key="4">
    <source>
        <dbReference type="EMBL" id="TMW59327.1"/>
    </source>
</evidence>
<dbReference type="EMBL" id="SPLM01000109">
    <property type="protein sequence ID" value="TMW59327.1"/>
    <property type="molecule type" value="Genomic_DNA"/>
</dbReference>
<feature type="domain" description="PH" evidence="3">
    <location>
        <begin position="1"/>
        <end position="74"/>
    </location>
</feature>
<feature type="domain" description="PH" evidence="3">
    <location>
        <begin position="1973"/>
        <end position="2084"/>
    </location>
</feature>
<dbReference type="Proteomes" id="UP000794436">
    <property type="component" value="Unassembled WGS sequence"/>
</dbReference>
<keyword evidence="1" id="KW-0175">Coiled coil</keyword>
<evidence type="ECO:0000256" key="2">
    <source>
        <dbReference type="SAM" id="MobiDB-lite"/>
    </source>
</evidence>
<evidence type="ECO:0000313" key="5">
    <source>
        <dbReference type="Proteomes" id="UP000794436"/>
    </source>
</evidence>
<feature type="domain" description="PH" evidence="3">
    <location>
        <begin position="1334"/>
        <end position="1437"/>
    </location>
</feature>
<dbReference type="InterPro" id="IPR051707">
    <property type="entry name" value="PI-Interact_SigTrans_Reg"/>
</dbReference>
<dbReference type="OrthoDB" id="63022at2759"/>
<sequence length="2463" mass="276536">MLAYYTSQEEFQRKMAPRNVLEVVNVRDWDGSTSLKQYRHAFEVDYLGGTTYQCRAESREEKTQWLSAIQHALDEPDRIVQEEIEEAQRNLQLENEQEEQAMGLAAAAVQAAQKCAQDAQEIDQQIKDKYAAREALDEQLQQAQILYEEATRRRMQTHSAMEVARHKAHGVAMAMEDDEDDEDEDEDENNDQGTPGRRASVASTTVSAMESITDRVARLAAQLEVDRANEETQQHQLLIMEQELFAIDETVAELTEKAQQFAEEGRKLREAAATSLHQAHSAKQLSRLRISSWTSSSSHLDPLAEGYLLCKHPFKPSMHRRYYVLYGNTLCWYEDEDAYTHHAENPNGVVHVSAVSEWNGKVGGMKTFPHSFAIVTVEGKTLSCSAPTRQNATTWETALHIGLTMPPLSPHRAMAAKARRDSFDLFSSMKGSPTAVPRRASLAHVNAVETPPASVAVVEEEEKKEDEPVASVTVVEGYLVKKSSLFPVMKKKYCVLRGLQLSIYDSHDEAARAKSDAQESRDGLVVCGVSEWDGHGALLQYHHGFQLHTVHHQIVQCSAANEQEKAKWIRGVNAALLKYKDQVLVPTGREDAIIEQTTSAMLDTIAKERGEKNRPQDVQSQLRQLLHQYYLEQNPTKAEDVKMLLDKYKGRERALIEQLDRIYETTLTQDEMVIEILATMEKQRGEKLRRQSSGIQSGMLEFVKMQGYLKWVSVAFIPATVTTEILDKGSQSGYCVLSANKLVCYESEAKYETEPYDPVQVVQVISVADTTLATAFTISCRVETAGEGSPGKPMHWILDAGTAEDKLRWMAKVRSGLGFIEARENPPAPAPSPPKPQDTEDQEPAAPDTRELFRRKLIAYYERHNPRKIGEIDTLLHYFMGREKQLLRDLDTTYGTTVSRDPDFLGLVGSDPGSPDRLSPRTDEKFSLYHEGYLWVKHPSLGPSFRKCFCVLRNETWSCYENSRDAHTTGVIPSSPGNRPDPRSRHSGSEPLLADVVQNVTYLNPKLHEVHVFSLETETNGAVLLRGDVEQLFQDWTRVLRKSVDAQSRPVAPDAPASELTQPIDDIIRPLHDKLITFYEIHHPDKVQEVGALLHAFQGRETQLLVEIDRIYHTQIAQDPGFLSLIPLTSAEIESTQVKDILMEGYLVKRGHLVPSMRKRYCVLVKNVLTYYATHDDSRNPEVQPYGNFSVDIVSDWHGKTTLQMYEHGMELETNDGNTFFCAAFSKEEKTQWMRAFQRGIAIARSENTGVITQEESDEAITRREQLKERLAAFYRVHNPKKLAELDILLTFYKGRELAMLQDIDVAYGTSISTDEDMVKLLPPSDAFTRSLKALEFHGALERAASSTEYAWGHTQSVYVAQKGLTLTFYASREGYKAGSASASKSERSVTLLAVKSVDPTRPRFAIETSEHQWMYFQAPTVDEKNHWMQILQAALDAILARSLLADSRASGIGEIANTAFQGFLLVRIDFLGALAEFHQELKQPTGTKSPKGSKKPKKPESSATKECFVVLKDSNELAFFDDAQHTVPIATVLALSTRAWADEAINAVPTGRFAFQIVTQEQVVVSCSAATDLERARWIQQIRIGAEHVAAMEMLAEQFQDVQQHSPSNEHVIESADDVAQITVPARRQRRGSVLDEATGQRRGFLFYAVDEKKSNGETEGFVVLSDRGELSIYSDEAAFFQQAIPILQAQVMEILTSNTGGVSIESVSNSSVAGRFAKLFGCTSSSSMDESGLAFRVEVQHDDTRLVSFYPASHEERELWVTAFTQGISLHKGEQLLRDEKLIMELDADKPAPAPAPIETREDLAVPNAAMEGFLVPWHGSFGSTPTHPGAEFFAVLQGCHLRGFPSKEVTIDAASSFVLSASPDLEVISIADWSPTTKANVNTDDSTSRESCGFRIDAQRFGVTASPTTWYFTAPTVEQKQQWVQVIKQELEFALAERYLDDEAKEFARQAADHVRASQTVSTVQDGAPPQRMEGYIRVRHQFVGSIWRERFAVVLDRTLFLFKDGADAVAEDWEKRAIEQHVVISAKDWLASSSTVSIRSQGSFRYGIRLENEDGAMLECTFATEDDRDSWLRTLKTILRNAAQSDDISTRMTSRDPALPFVPGAAMEGYLKIREPGHFKAMGLVSPRWKTRYSVLLGTQWLLYKTQEVAIALHDQNQQQDAGAESTSLPSAVYEVEQATPWDSVSETSALSLRKPSSDMETHGFVVEVQAYGGVTSSRSDGQRMRVECKAHTSLERKRWLNAMEDQLHKAQEDQELVSRAIQQQDEKTRAQNTVKTKFQMLRDDAMQQSAMLKDILETLTGSDDADSSNQRDSSSDEKEEKKEYNEYHSPPPSLPSRRSTSSRMLGRSPENSPMYRRRRLSQASVQSAHRASDVDSLRQFFPDTVAGDLKPKPLKTDANQPPNPSWWSFQSIFGCCFDRPPSTAVALASIAPLDTTKFRYISYHEDLHLPVYPEEEDY</sequence>
<feature type="domain" description="PH" evidence="3">
    <location>
        <begin position="1640"/>
        <end position="1771"/>
    </location>
</feature>
<dbReference type="SUPFAM" id="SSF50729">
    <property type="entry name" value="PH domain-like"/>
    <property type="match status" value="10"/>
</dbReference>